<dbReference type="Pfam" id="PF10108">
    <property type="entry name" value="DNA_pol_B_exo2"/>
    <property type="match status" value="1"/>
</dbReference>
<accession>A0ABX8WH54</accession>
<proteinExistence type="predicted"/>
<gene>
    <name evidence="2" type="ORF">K1X15_13370</name>
</gene>
<protein>
    <recommendedName>
        <fullName evidence="1">Predicted 3'-5' exonuclease PolB-like domain-containing protein</fullName>
    </recommendedName>
</protein>
<dbReference type="InterPro" id="IPR036397">
    <property type="entry name" value="RNaseH_sf"/>
</dbReference>
<dbReference type="InterPro" id="IPR019288">
    <property type="entry name" value="3'-5'_exonuclease_PolB-like"/>
</dbReference>
<dbReference type="Gene3D" id="3.30.420.10">
    <property type="entry name" value="Ribonuclease H-like superfamily/Ribonuclease H"/>
    <property type="match status" value="1"/>
</dbReference>
<dbReference type="InterPro" id="IPR012337">
    <property type="entry name" value="RNaseH-like_sf"/>
</dbReference>
<dbReference type="SUPFAM" id="SSF53098">
    <property type="entry name" value="Ribonuclease H-like"/>
    <property type="match status" value="1"/>
</dbReference>
<dbReference type="Proteomes" id="UP000825799">
    <property type="component" value="Chromosome"/>
</dbReference>
<organism evidence="2 3">
    <name type="scientific">Devosia salina</name>
    <dbReference type="NCBI Taxonomy" id="2860336"/>
    <lineage>
        <taxon>Bacteria</taxon>
        <taxon>Pseudomonadati</taxon>
        <taxon>Pseudomonadota</taxon>
        <taxon>Alphaproteobacteria</taxon>
        <taxon>Hyphomicrobiales</taxon>
        <taxon>Devosiaceae</taxon>
        <taxon>Devosia</taxon>
    </lineage>
</organism>
<keyword evidence="3" id="KW-1185">Reference proteome</keyword>
<evidence type="ECO:0000313" key="2">
    <source>
        <dbReference type="EMBL" id="QYO75620.1"/>
    </source>
</evidence>
<dbReference type="RefSeq" id="WP_220304118.1">
    <property type="nucleotide sequence ID" value="NZ_CP080590.1"/>
</dbReference>
<evidence type="ECO:0000313" key="3">
    <source>
        <dbReference type="Proteomes" id="UP000825799"/>
    </source>
</evidence>
<dbReference type="EMBL" id="CP080590">
    <property type="protein sequence ID" value="QYO75620.1"/>
    <property type="molecule type" value="Genomic_DNA"/>
</dbReference>
<reference evidence="2 3" key="1">
    <citation type="submission" date="2021-08" db="EMBL/GenBank/DDBJ databases">
        <title>Devosia salina sp. nov., isolated from the South China Sea sediment.</title>
        <authorList>
            <person name="Zhou Z."/>
        </authorList>
    </citation>
    <scope>NUCLEOTIDE SEQUENCE [LARGE SCALE GENOMIC DNA]</scope>
    <source>
        <strain evidence="2 3">SCS-3</strain>
    </source>
</reference>
<sequence>MTHSFSHYEQMSRQGQTALYLYIDIETIPSQDPAVLDAIRAKHMVAEPDLTAIEADKRLTDPAKIAADLEKKRVKAVEDYVDAVEKSKSDINTEYRRTALDASTGQIVCASAALADRDVHCIWAHDLSADAEKGMLQALFEGLESMLSEHAKDLALASLVEQGRSDIDSVRLEMQRHRVVPVVVAHHAGFDIRYIWQRAIILGVTPPSWWPVDARPWDTDRVFDTMTAWAGHGNRIGLDRLCKALSLPGKTGVDGSQVWDLVRDGRIDDVVDYCDDDVRRLRSVHRRLIGLPVLEIDAIEVPDMGAAEKEAA</sequence>
<evidence type="ECO:0000259" key="1">
    <source>
        <dbReference type="Pfam" id="PF10108"/>
    </source>
</evidence>
<feature type="domain" description="Predicted 3'-5' exonuclease PolB-like" evidence="1">
    <location>
        <begin position="181"/>
        <end position="278"/>
    </location>
</feature>
<name>A0ABX8WH54_9HYPH</name>